<keyword evidence="3" id="KW-1185">Reference proteome</keyword>
<reference evidence="2 3" key="1">
    <citation type="submission" date="2018-04" db="EMBL/GenBank/DDBJ databases">
        <title>Adhaeribacter sp. HMF7616 genome sequencing and assembly.</title>
        <authorList>
            <person name="Kang H."/>
            <person name="Kang J."/>
            <person name="Cha I."/>
            <person name="Kim H."/>
            <person name="Joh K."/>
        </authorList>
    </citation>
    <scope>NUCLEOTIDE SEQUENCE [LARGE SCALE GENOMIC DNA]</scope>
    <source>
        <strain evidence="2 3">HMF7616</strain>
    </source>
</reference>
<dbReference type="InterPro" id="IPR010982">
    <property type="entry name" value="Lambda_DNA-bd_dom_sf"/>
</dbReference>
<proteinExistence type="predicted"/>
<organism evidence="2 3">
    <name type="scientific">Adhaeribacter pallidiroseus</name>
    <dbReference type="NCBI Taxonomy" id="2072847"/>
    <lineage>
        <taxon>Bacteria</taxon>
        <taxon>Pseudomonadati</taxon>
        <taxon>Bacteroidota</taxon>
        <taxon>Cytophagia</taxon>
        <taxon>Cytophagales</taxon>
        <taxon>Hymenobacteraceae</taxon>
        <taxon>Adhaeribacter</taxon>
    </lineage>
</organism>
<accession>A0A369QEF5</accession>
<evidence type="ECO:0000256" key="1">
    <source>
        <dbReference type="SAM" id="Coils"/>
    </source>
</evidence>
<dbReference type="RefSeq" id="WP_115371151.1">
    <property type="nucleotide sequence ID" value="NZ_QASA01000001.1"/>
</dbReference>
<feature type="coiled-coil region" evidence="1">
    <location>
        <begin position="93"/>
        <end position="120"/>
    </location>
</feature>
<dbReference type="AlphaFoldDB" id="A0A369QEF5"/>
<protein>
    <recommendedName>
        <fullName evidence="4">HTH cro/C1-type domain-containing protein</fullName>
    </recommendedName>
</protein>
<keyword evidence="1" id="KW-0175">Coiled coil</keyword>
<evidence type="ECO:0008006" key="4">
    <source>
        <dbReference type="Google" id="ProtNLM"/>
    </source>
</evidence>
<dbReference type="OrthoDB" id="839492at2"/>
<evidence type="ECO:0000313" key="3">
    <source>
        <dbReference type="Proteomes" id="UP000253919"/>
    </source>
</evidence>
<evidence type="ECO:0000313" key="2">
    <source>
        <dbReference type="EMBL" id="RDC61576.1"/>
    </source>
</evidence>
<dbReference type="GO" id="GO:0003677">
    <property type="term" value="F:DNA binding"/>
    <property type="evidence" value="ECO:0007669"/>
    <property type="project" value="InterPro"/>
</dbReference>
<dbReference type="Proteomes" id="UP000253919">
    <property type="component" value="Unassembled WGS sequence"/>
</dbReference>
<gene>
    <name evidence="2" type="ORF">AHMF7616_00155</name>
</gene>
<name>A0A369QEF5_9BACT</name>
<comment type="caution">
    <text evidence="2">The sequence shown here is derived from an EMBL/GenBank/DDBJ whole genome shotgun (WGS) entry which is preliminary data.</text>
</comment>
<dbReference type="EMBL" id="QASA01000001">
    <property type="protein sequence ID" value="RDC61576.1"/>
    <property type="molecule type" value="Genomic_DNA"/>
</dbReference>
<sequence length="134" mass="15311">MAVNLEQIGTRLGFYMRIKGLDIFAMGERTNTSAALISNIVSGKNYSMDDLLSVLNKLPNLNSHWVIYGEGNIFKEENIALSSLDAELMHKNRMKHLTEMQKLLEVLDEIERTKKNTTRVDELKARISELTKKL</sequence>
<dbReference type="SUPFAM" id="SSF47413">
    <property type="entry name" value="lambda repressor-like DNA-binding domains"/>
    <property type="match status" value="1"/>
</dbReference>